<proteinExistence type="predicted"/>
<dbReference type="Proteomes" id="UP000190064">
    <property type="component" value="Unassembled WGS sequence"/>
</dbReference>
<sequence length="110" mass="12605">MCSQIRIKQTPLFERTIKKLNKQDKKALDGAVRHVAQNLGSGQVKPPLNLKYFKEHPPADIQPLLKSLQHGAARNTPFFSQRTQDQSMNILHQQTGHLIYLKQNKTSYTL</sequence>
<organism evidence="1 2">
    <name type="scientific">Oceanospirillum linum</name>
    <dbReference type="NCBI Taxonomy" id="966"/>
    <lineage>
        <taxon>Bacteria</taxon>
        <taxon>Pseudomonadati</taxon>
        <taxon>Pseudomonadota</taxon>
        <taxon>Gammaproteobacteria</taxon>
        <taxon>Oceanospirillales</taxon>
        <taxon>Oceanospirillaceae</taxon>
        <taxon>Oceanospirillum</taxon>
    </lineage>
</organism>
<evidence type="ECO:0000313" key="1">
    <source>
        <dbReference type="EMBL" id="OOV86657.1"/>
    </source>
</evidence>
<keyword evidence="2" id="KW-1185">Reference proteome</keyword>
<accession>A0A1T1HAA3</accession>
<reference evidence="1" key="1">
    <citation type="submission" date="2017-02" db="EMBL/GenBank/DDBJ databases">
        <title>Draft Genome Sequence of the Salt Water Bacterium Oceanospirillum linum ATCC 11336.</title>
        <authorList>
            <person name="Trachtenberg A.M."/>
            <person name="Carney J.G."/>
            <person name="Linnane J.D."/>
            <person name="Rheaume B.A."/>
            <person name="Pitts N.L."/>
            <person name="Mykles D.L."/>
            <person name="Maclea K.S."/>
        </authorList>
    </citation>
    <scope>NUCLEOTIDE SEQUENCE [LARGE SCALE GENOMIC DNA]</scope>
    <source>
        <strain evidence="1">ATCC 11336</strain>
    </source>
</reference>
<protein>
    <submittedName>
        <fullName evidence="1">Uncharacterized protein</fullName>
    </submittedName>
</protein>
<comment type="caution">
    <text evidence="1">The sequence shown here is derived from an EMBL/GenBank/DDBJ whole genome shotgun (WGS) entry which is preliminary data.</text>
</comment>
<evidence type="ECO:0000313" key="2">
    <source>
        <dbReference type="Proteomes" id="UP000190064"/>
    </source>
</evidence>
<dbReference type="EMBL" id="MTSD02000005">
    <property type="protein sequence ID" value="OOV86657.1"/>
    <property type="molecule type" value="Genomic_DNA"/>
</dbReference>
<name>A0A1T1HAA3_OCELI</name>
<dbReference type="AlphaFoldDB" id="A0A1T1HAA3"/>
<gene>
    <name evidence="1" type="ORF">BTA35_0212275</name>
</gene>